<keyword evidence="5 6" id="KW-0472">Membrane</keyword>
<dbReference type="GO" id="GO:0005783">
    <property type="term" value="C:endoplasmic reticulum"/>
    <property type="evidence" value="ECO:0007669"/>
    <property type="project" value="GOC"/>
</dbReference>
<proteinExistence type="inferred from homology"/>
<comment type="similarity">
    <text evidence="2 6">Belongs to the RER1 family.</text>
</comment>
<evidence type="ECO:0000256" key="4">
    <source>
        <dbReference type="ARBA" id="ARBA00022989"/>
    </source>
</evidence>
<keyword evidence="4 7" id="KW-1133">Transmembrane helix</keyword>
<dbReference type="GO" id="GO:0006621">
    <property type="term" value="P:protein retention in ER lumen"/>
    <property type="evidence" value="ECO:0007669"/>
    <property type="project" value="TreeGrafter"/>
</dbReference>
<dbReference type="InterPro" id="IPR004932">
    <property type="entry name" value="Rer1"/>
</dbReference>
<dbReference type="PIRSF" id="PIRSF016013">
    <property type="entry name" value="AtER_Rer1p"/>
    <property type="match status" value="1"/>
</dbReference>
<evidence type="ECO:0000256" key="1">
    <source>
        <dbReference type="ARBA" id="ARBA00004141"/>
    </source>
</evidence>
<organism evidence="8 9">
    <name type="scientific">Pneumocystis carinii (strain B80)</name>
    <name type="common">Rat pneumocystis pneumonia agent</name>
    <name type="synonym">Pneumocystis carinii f. sp. carinii</name>
    <dbReference type="NCBI Taxonomy" id="1408658"/>
    <lineage>
        <taxon>Eukaryota</taxon>
        <taxon>Fungi</taxon>
        <taxon>Dikarya</taxon>
        <taxon>Ascomycota</taxon>
        <taxon>Taphrinomycotina</taxon>
        <taxon>Pneumocystomycetes</taxon>
        <taxon>Pneumocystaceae</taxon>
        <taxon>Pneumocystis</taxon>
    </lineage>
</organism>
<feature type="transmembrane region" description="Helical" evidence="7">
    <location>
        <begin position="40"/>
        <end position="57"/>
    </location>
</feature>
<dbReference type="PANTHER" id="PTHR10743">
    <property type="entry name" value="PROTEIN RER1"/>
    <property type="match status" value="1"/>
</dbReference>
<comment type="function">
    <text evidence="6">Involved in the retrieval of endoplasmic reticulum membrane proteins from the early Golgi compartment.</text>
</comment>
<protein>
    <recommendedName>
        <fullName evidence="6">Protein RER1</fullName>
    </recommendedName>
</protein>
<keyword evidence="3 7" id="KW-0812">Transmembrane</keyword>
<name>A0A0W4ZBA4_PNEC8</name>
<dbReference type="RefSeq" id="XP_018224218.1">
    <property type="nucleotide sequence ID" value="XM_018371965.1"/>
</dbReference>
<evidence type="ECO:0000313" key="8">
    <source>
        <dbReference type="EMBL" id="KTW25603.1"/>
    </source>
</evidence>
<dbReference type="VEuPathDB" id="FungiDB:T552_03463"/>
<comment type="caution">
    <text evidence="8">The sequence shown here is derived from an EMBL/GenBank/DDBJ whole genome shotgun (WGS) entry which is preliminary data.</text>
</comment>
<dbReference type="OrthoDB" id="448250at2759"/>
<keyword evidence="9" id="KW-1185">Reference proteome</keyword>
<feature type="transmembrane region" description="Helical" evidence="7">
    <location>
        <begin position="63"/>
        <end position="82"/>
    </location>
</feature>
<dbReference type="PANTHER" id="PTHR10743:SF0">
    <property type="entry name" value="PROTEIN RER1"/>
    <property type="match status" value="1"/>
</dbReference>
<evidence type="ECO:0000313" key="9">
    <source>
        <dbReference type="Proteomes" id="UP000054454"/>
    </source>
</evidence>
<dbReference type="Proteomes" id="UP000054454">
    <property type="component" value="Unassembled WGS sequence"/>
</dbReference>
<dbReference type="GO" id="GO:0000139">
    <property type="term" value="C:Golgi membrane"/>
    <property type="evidence" value="ECO:0007669"/>
    <property type="project" value="TreeGrafter"/>
</dbReference>
<reference evidence="9" key="1">
    <citation type="journal article" date="2016" name="Nat. Commun.">
        <title>Genome analysis of three Pneumocystis species reveals adaptation mechanisms to life exclusively in mammalian hosts.</title>
        <authorList>
            <person name="Ma L."/>
            <person name="Chen Z."/>
            <person name="Huang D.W."/>
            <person name="Kutty G."/>
            <person name="Ishihara M."/>
            <person name="Wang H."/>
            <person name="Abouelleil A."/>
            <person name="Bishop L."/>
            <person name="Davey E."/>
            <person name="Deng R."/>
            <person name="Deng X."/>
            <person name="Fan L."/>
            <person name="Fantoni G."/>
            <person name="Fitzgerald M."/>
            <person name="Gogineni E."/>
            <person name="Goldberg J.M."/>
            <person name="Handley G."/>
            <person name="Hu X."/>
            <person name="Huber C."/>
            <person name="Jiao X."/>
            <person name="Jones K."/>
            <person name="Levin J.Z."/>
            <person name="Liu Y."/>
            <person name="Macdonald P."/>
            <person name="Melnikov A."/>
            <person name="Raley C."/>
            <person name="Sassi M."/>
            <person name="Sherman B.T."/>
            <person name="Song X."/>
            <person name="Sykes S."/>
            <person name="Tran B."/>
            <person name="Walsh L."/>
            <person name="Xia Y."/>
            <person name="Yang J."/>
            <person name="Young S."/>
            <person name="Zeng Q."/>
            <person name="Zheng X."/>
            <person name="Stephens R."/>
            <person name="Nusbaum C."/>
            <person name="Birren B.W."/>
            <person name="Azadi P."/>
            <person name="Lempicki R.A."/>
            <person name="Cuomo C.A."/>
            <person name="Kovacs J.A."/>
        </authorList>
    </citation>
    <scope>NUCLEOTIDE SEQUENCE [LARGE SCALE GENOMIC DNA]</scope>
    <source>
        <strain evidence="9">B80</strain>
    </source>
</reference>
<dbReference type="GeneID" id="28938168"/>
<gene>
    <name evidence="8" type="ORF">T552_03463</name>
</gene>
<dbReference type="EMBL" id="LFVZ01000017">
    <property type="protein sequence ID" value="KTW25603.1"/>
    <property type="molecule type" value="Genomic_DNA"/>
</dbReference>
<feature type="transmembrane region" description="Helical" evidence="7">
    <location>
        <begin position="147"/>
        <end position="164"/>
    </location>
</feature>
<sequence>MVDMENLAFSESFTTMFTIKKTRFAQQFQALLDKSTPYKAWRWAGSLGLLVLFMIRILVVQGWYIVCYALWIYLLNLFLAFLTPKLDFPLEQDLQDEDAEVRLPLHQDEEFRPFIRRLPEFKFWYSATRVIFIAFICSFIPFFDIPVFWPILLIYFCILFAFTMRRQIKHMIKYRYVPFDIGKKRFSSK</sequence>
<evidence type="ECO:0000256" key="5">
    <source>
        <dbReference type="ARBA" id="ARBA00023136"/>
    </source>
</evidence>
<dbReference type="GO" id="GO:0006890">
    <property type="term" value="P:retrograde vesicle-mediated transport, Golgi to endoplasmic reticulum"/>
    <property type="evidence" value="ECO:0007669"/>
    <property type="project" value="TreeGrafter"/>
</dbReference>
<evidence type="ECO:0000256" key="7">
    <source>
        <dbReference type="SAM" id="Phobius"/>
    </source>
</evidence>
<dbReference type="Pfam" id="PF03248">
    <property type="entry name" value="Rer1"/>
    <property type="match status" value="1"/>
</dbReference>
<evidence type="ECO:0000256" key="3">
    <source>
        <dbReference type="ARBA" id="ARBA00022692"/>
    </source>
</evidence>
<evidence type="ECO:0000256" key="6">
    <source>
        <dbReference type="PIRNR" id="PIRNR016013"/>
    </source>
</evidence>
<comment type="subcellular location">
    <subcellularLocation>
        <location evidence="1">Membrane</location>
        <topology evidence="1">Multi-pass membrane protein</topology>
    </subcellularLocation>
</comment>
<accession>A0A0W4ZBA4</accession>
<evidence type="ECO:0000256" key="2">
    <source>
        <dbReference type="ARBA" id="ARBA00006070"/>
    </source>
</evidence>
<dbReference type="AlphaFoldDB" id="A0A0W4ZBA4"/>